<dbReference type="OrthoDB" id="1022638at2759"/>
<reference evidence="2" key="1">
    <citation type="submission" date="2022-10" db="EMBL/GenBank/DDBJ databases">
        <title>Tapping the CABI collections for fungal endophytes: first genome assemblies for Collariella, Neodidymelliopsis, Ascochyta clinopodiicola, Didymella pomorum, Didymosphaeria variabile, Neocosmospora piperis and Neocucurbitaria cava.</title>
        <authorList>
            <person name="Hill R."/>
        </authorList>
    </citation>
    <scope>NUCLEOTIDE SEQUENCE</scope>
    <source>
        <strain evidence="2">IMI 356814</strain>
    </source>
</reference>
<dbReference type="InterPro" id="IPR011333">
    <property type="entry name" value="SKP1/BTB/POZ_sf"/>
</dbReference>
<dbReference type="Proteomes" id="UP001140560">
    <property type="component" value="Unassembled WGS sequence"/>
</dbReference>
<comment type="caution">
    <text evidence="2">The sequence shown here is derived from an EMBL/GenBank/DDBJ whole genome shotgun (WGS) entry which is preliminary data.</text>
</comment>
<name>A0A9W8Y4J6_9PLEO</name>
<dbReference type="Gene3D" id="3.30.710.10">
    <property type="entry name" value="Potassium Channel Kv1.1, Chain A"/>
    <property type="match status" value="1"/>
</dbReference>
<evidence type="ECO:0000259" key="1">
    <source>
        <dbReference type="PROSITE" id="PS50097"/>
    </source>
</evidence>
<dbReference type="InterPro" id="IPR000210">
    <property type="entry name" value="BTB/POZ_dom"/>
</dbReference>
<dbReference type="CDD" id="cd18186">
    <property type="entry name" value="BTB_POZ_ZBTB_KLHL-like"/>
    <property type="match status" value="1"/>
</dbReference>
<dbReference type="PROSITE" id="PS50097">
    <property type="entry name" value="BTB"/>
    <property type="match status" value="1"/>
</dbReference>
<gene>
    <name evidence="2" type="ORF">N0V83_008140</name>
</gene>
<keyword evidence="3" id="KW-1185">Reference proteome</keyword>
<dbReference type="EMBL" id="JAPEUY010000015">
    <property type="protein sequence ID" value="KAJ4365521.1"/>
    <property type="molecule type" value="Genomic_DNA"/>
</dbReference>
<dbReference type="Pfam" id="PF00651">
    <property type="entry name" value="BTB"/>
    <property type="match status" value="1"/>
</dbReference>
<dbReference type="PANTHER" id="PTHR47843">
    <property type="entry name" value="BTB DOMAIN-CONTAINING PROTEIN-RELATED"/>
    <property type="match status" value="1"/>
</dbReference>
<protein>
    <recommendedName>
        <fullName evidence="1">BTB domain-containing protein</fullName>
    </recommendedName>
</protein>
<dbReference type="PANTHER" id="PTHR47843:SF2">
    <property type="entry name" value="BTB DOMAIN-CONTAINING PROTEIN"/>
    <property type="match status" value="1"/>
</dbReference>
<evidence type="ECO:0000313" key="2">
    <source>
        <dbReference type="EMBL" id="KAJ4365521.1"/>
    </source>
</evidence>
<dbReference type="SUPFAM" id="SSF54695">
    <property type="entry name" value="POZ domain"/>
    <property type="match status" value="1"/>
</dbReference>
<organism evidence="2 3">
    <name type="scientific">Neocucurbitaria cava</name>
    <dbReference type="NCBI Taxonomy" id="798079"/>
    <lineage>
        <taxon>Eukaryota</taxon>
        <taxon>Fungi</taxon>
        <taxon>Dikarya</taxon>
        <taxon>Ascomycota</taxon>
        <taxon>Pezizomycotina</taxon>
        <taxon>Dothideomycetes</taxon>
        <taxon>Pleosporomycetidae</taxon>
        <taxon>Pleosporales</taxon>
        <taxon>Pleosporineae</taxon>
        <taxon>Cucurbitariaceae</taxon>
        <taxon>Neocucurbitaria</taxon>
    </lineage>
</organism>
<sequence length="218" mass="24687">MLTFHSFSSPTLKVVVGEEGNEEKFWVHQNILTSHSEFFKRATNGQWLESDERLVTLPEDRPDVFRLYLNLLYTKQIATKTWITLCQIYVLAEKLQDTSAKDSAIDAMHAALQEYAPKKPRLGFKSITELYSGTPEGSKVRKFVADYVADEGHDSWLKDPESGSSLPPEFVLDVAATLFRKCPKSGWKQISTMLQPAEHYHEGVAACENEKEAEATKD</sequence>
<proteinExistence type="predicted"/>
<dbReference type="AlphaFoldDB" id="A0A9W8Y4J6"/>
<feature type="domain" description="BTB" evidence="1">
    <location>
        <begin position="10"/>
        <end position="81"/>
    </location>
</feature>
<evidence type="ECO:0000313" key="3">
    <source>
        <dbReference type="Proteomes" id="UP001140560"/>
    </source>
</evidence>
<accession>A0A9W8Y4J6</accession>
<dbReference type="SMART" id="SM00225">
    <property type="entry name" value="BTB"/>
    <property type="match status" value="1"/>
</dbReference>